<feature type="region of interest" description="Disordered" evidence="1">
    <location>
        <begin position="1"/>
        <end position="28"/>
    </location>
</feature>
<proteinExistence type="predicted"/>
<sequence length="90" mass="9389">MELDTEEHGDHVGQGGGSRGWARIGDGTGPRELVDFGAELEIFCDSRSIALSTWCSCGGEGHGEDDGHRLACARACTVSVQLASRPGETG</sequence>
<evidence type="ECO:0000313" key="3">
    <source>
        <dbReference type="Proteomes" id="UP000479710"/>
    </source>
</evidence>
<organism evidence="2 3">
    <name type="scientific">Oryza meyeriana var. granulata</name>
    <dbReference type="NCBI Taxonomy" id="110450"/>
    <lineage>
        <taxon>Eukaryota</taxon>
        <taxon>Viridiplantae</taxon>
        <taxon>Streptophyta</taxon>
        <taxon>Embryophyta</taxon>
        <taxon>Tracheophyta</taxon>
        <taxon>Spermatophyta</taxon>
        <taxon>Magnoliopsida</taxon>
        <taxon>Liliopsida</taxon>
        <taxon>Poales</taxon>
        <taxon>Poaceae</taxon>
        <taxon>BOP clade</taxon>
        <taxon>Oryzoideae</taxon>
        <taxon>Oryzeae</taxon>
        <taxon>Oryzinae</taxon>
        <taxon>Oryza</taxon>
        <taxon>Oryza meyeriana</taxon>
    </lineage>
</organism>
<protein>
    <submittedName>
        <fullName evidence="2">Uncharacterized protein</fullName>
    </submittedName>
</protein>
<dbReference type="EMBL" id="SPHZ02000010">
    <property type="protein sequence ID" value="KAF0894982.1"/>
    <property type="molecule type" value="Genomic_DNA"/>
</dbReference>
<dbReference type="Proteomes" id="UP000479710">
    <property type="component" value="Unassembled WGS sequence"/>
</dbReference>
<dbReference type="AlphaFoldDB" id="A0A6G1C491"/>
<comment type="caution">
    <text evidence="2">The sequence shown here is derived from an EMBL/GenBank/DDBJ whole genome shotgun (WGS) entry which is preliminary data.</text>
</comment>
<keyword evidence="3" id="KW-1185">Reference proteome</keyword>
<gene>
    <name evidence="2" type="ORF">E2562_004971</name>
</gene>
<evidence type="ECO:0000313" key="2">
    <source>
        <dbReference type="EMBL" id="KAF0894982.1"/>
    </source>
</evidence>
<feature type="compositionally biased region" description="Basic and acidic residues" evidence="1">
    <location>
        <begin position="1"/>
        <end position="11"/>
    </location>
</feature>
<evidence type="ECO:0000256" key="1">
    <source>
        <dbReference type="SAM" id="MobiDB-lite"/>
    </source>
</evidence>
<reference evidence="2 3" key="1">
    <citation type="submission" date="2019-11" db="EMBL/GenBank/DDBJ databases">
        <title>Whole genome sequence of Oryza granulata.</title>
        <authorList>
            <person name="Li W."/>
        </authorList>
    </citation>
    <scope>NUCLEOTIDE SEQUENCE [LARGE SCALE GENOMIC DNA]</scope>
    <source>
        <strain evidence="3">cv. Menghai</strain>
        <tissue evidence="2">Leaf</tissue>
    </source>
</reference>
<accession>A0A6G1C491</accession>
<name>A0A6G1C491_9ORYZ</name>